<protein>
    <submittedName>
        <fullName evidence="4">Glycosyltransferase family 2 protein</fullName>
    </submittedName>
</protein>
<gene>
    <name evidence="4" type="ORF">FRC54_09510</name>
</gene>
<dbReference type="SUPFAM" id="SSF53448">
    <property type="entry name" value="Nucleotide-diphospho-sugar transferases"/>
    <property type="match status" value="1"/>
</dbReference>
<dbReference type="PANTHER" id="PTHR22916:SF51">
    <property type="entry name" value="GLYCOSYLTRANSFERASE EPSH-RELATED"/>
    <property type="match status" value="1"/>
</dbReference>
<dbReference type="PANTHER" id="PTHR22916">
    <property type="entry name" value="GLYCOSYLTRANSFERASE"/>
    <property type="match status" value="1"/>
</dbReference>
<dbReference type="GO" id="GO:0016757">
    <property type="term" value="F:glycosyltransferase activity"/>
    <property type="evidence" value="ECO:0007669"/>
    <property type="project" value="UniProtKB-KW"/>
</dbReference>
<dbReference type="Proteomes" id="UP000460257">
    <property type="component" value="Unassembled WGS sequence"/>
</dbReference>
<sequence length="272" mass="31348">MPEISIITPVYNAGPYLKNTITSVFSQRFSSYEWLICDDGSTDDSAEILSAAAVSNPNIHVFTQENHGVSAARNTCLRHINGRYLMYLDADDTLETDCLSKLHEKMSVSRADLCIYGWNILQGEKLFSYVFEDKELNASPEERYEMILKDPYLCGGGYPWNKIWRVDSLGKIPFFDENLHHYEDKLWTLQCLDLLASPTVTYLTEPLYDYYLRYESLSHPMTGSQYFKHAEYTLYSHEALLSYIKKAHPQALKTCVELVQNELTEIKDMLGQ</sequence>
<evidence type="ECO:0000313" key="4">
    <source>
        <dbReference type="EMBL" id="MQN02118.1"/>
    </source>
</evidence>
<reference evidence="4" key="1">
    <citation type="journal article" date="2020" name="Appl. Environ. Microbiol.">
        <title>Medium-Chain Fatty Acid Synthesis by 'Candidatus Weimeria bifida' gen. nov., sp. nov., and 'Candidatus Pseudoramibacter fermentans' sp. nov.</title>
        <authorList>
            <person name="Scarborough M.J."/>
            <person name="Myers K.S."/>
            <person name="Donohue T.J."/>
            <person name="Noguera D.R."/>
        </authorList>
    </citation>
    <scope>NUCLEOTIDE SEQUENCE</scope>
    <source>
        <strain evidence="4">LCO1.1</strain>
    </source>
</reference>
<organism evidence="4 5">
    <name type="scientific">Candidatus Weimeria bifida</name>
    <dbReference type="NCBI Taxonomy" id="2599074"/>
    <lineage>
        <taxon>Bacteria</taxon>
        <taxon>Bacillati</taxon>
        <taxon>Bacillota</taxon>
        <taxon>Clostridia</taxon>
        <taxon>Lachnospirales</taxon>
        <taxon>Lachnospiraceae</taxon>
        <taxon>Candidatus Weimeria</taxon>
    </lineage>
</organism>
<evidence type="ECO:0000256" key="2">
    <source>
        <dbReference type="ARBA" id="ARBA00022679"/>
    </source>
</evidence>
<name>A0A6N7J0H4_9FIRM</name>
<dbReference type="CDD" id="cd00761">
    <property type="entry name" value="Glyco_tranf_GTA_type"/>
    <property type="match status" value="1"/>
</dbReference>
<evidence type="ECO:0000256" key="1">
    <source>
        <dbReference type="ARBA" id="ARBA00022676"/>
    </source>
</evidence>
<keyword evidence="2" id="KW-0808">Transferase</keyword>
<dbReference type="InterPro" id="IPR029044">
    <property type="entry name" value="Nucleotide-diphossugar_trans"/>
</dbReference>
<accession>A0A6N7J0H4</accession>
<evidence type="ECO:0000313" key="5">
    <source>
        <dbReference type="Proteomes" id="UP000460257"/>
    </source>
</evidence>
<comment type="caution">
    <text evidence="4">The sequence shown here is derived from an EMBL/GenBank/DDBJ whole genome shotgun (WGS) entry which is preliminary data.</text>
</comment>
<keyword evidence="5" id="KW-1185">Reference proteome</keyword>
<proteinExistence type="predicted"/>
<dbReference type="Pfam" id="PF00535">
    <property type="entry name" value="Glycos_transf_2"/>
    <property type="match status" value="1"/>
</dbReference>
<dbReference type="AlphaFoldDB" id="A0A6N7J0H4"/>
<dbReference type="Gene3D" id="3.90.550.10">
    <property type="entry name" value="Spore Coat Polysaccharide Biosynthesis Protein SpsA, Chain A"/>
    <property type="match status" value="1"/>
</dbReference>
<evidence type="ECO:0000259" key="3">
    <source>
        <dbReference type="Pfam" id="PF00535"/>
    </source>
</evidence>
<keyword evidence="1" id="KW-0328">Glycosyltransferase</keyword>
<dbReference type="EMBL" id="VOGC01000007">
    <property type="protein sequence ID" value="MQN02118.1"/>
    <property type="molecule type" value="Genomic_DNA"/>
</dbReference>
<dbReference type="InterPro" id="IPR001173">
    <property type="entry name" value="Glyco_trans_2-like"/>
</dbReference>
<feature type="domain" description="Glycosyltransferase 2-like" evidence="3">
    <location>
        <begin position="5"/>
        <end position="125"/>
    </location>
</feature>